<evidence type="ECO:0000313" key="2">
    <source>
        <dbReference type="EMBL" id="CEG58073.1"/>
    </source>
</evidence>
<dbReference type="STRING" id="1212491.LFA_2707"/>
<dbReference type="KEGG" id="lfa:LFA_2707"/>
<keyword evidence="3" id="KW-1185">Reference proteome</keyword>
<accession>A0A098G6F4</accession>
<reference evidence="3" key="1">
    <citation type="submission" date="2014-09" db="EMBL/GenBank/DDBJ databases">
        <authorList>
            <person name="Gomez-Valero L."/>
        </authorList>
    </citation>
    <scope>NUCLEOTIDE SEQUENCE [LARGE SCALE GENOMIC DNA]</scope>
    <source>
        <strain evidence="3">ATCC700992</strain>
    </source>
</reference>
<dbReference type="HOGENOM" id="CLU_215878_0_0_6"/>
<proteinExistence type="predicted"/>
<gene>
    <name evidence="2" type="ORF">LFA_2707</name>
</gene>
<protein>
    <submittedName>
        <fullName evidence="2">Uncharacterized protein</fullName>
    </submittedName>
</protein>
<dbReference type="Pfam" id="PF19455">
    <property type="entry name" value="DUF5993"/>
    <property type="match status" value="1"/>
</dbReference>
<dbReference type="AlphaFoldDB" id="A0A098G6F4"/>
<evidence type="ECO:0000256" key="1">
    <source>
        <dbReference type="SAM" id="Phobius"/>
    </source>
</evidence>
<sequence>MLIALLFVFYFIISLQIVFKPNKTILTQSLIVLLFALYSFNYHSHLVNL</sequence>
<keyword evidence="1" id="KW-0472">Membrane</keyword>
<organism evidence="2 3">
    <name type="scientific">Legionella fallonii LLAP-10</name>
    <dbReference type="NCBI Taxonomy" id="1212491"/>
    <lineage>
        <taxon>Bacteria</taxon>
        <taxon>Pseudomonadati</taxon>
        <taxon>Pseudomonadota</taxon>
        <taxon>Gammaproteobacteria</taxon>
        <taxon>Legionellales</taxon>
        <taxon>Legionellaceae</taxon>
        <taxon>Legionella</taxon>
    </lineage>
</organism>
<dbReference type="InterPro" id="IPR046035">
    <property type="entry name" value="DUF5993"/>
</dbReference>
<keyword evidence="1" id="KW-1133">Transmembrane helix</keyword>
<keyword evidence="1" id="KW-0812">Transmembrane</keyword>
<evidence type="ECO:0000313" key="3">
    <source>
        <dbReference type="Proteomes" id="UP000032430"/>
    </source>
</evidence>
<dbReference type="EMBL" id="LN614827">
    <property type="protein sequence ID" value="CEG58073.1"/>
    <property type="molecule type" value="Genomic_DNA"/>
</dbReference>
<name>A0A098G6F4_9GAMM</name>
<dbReference type="Proteomes" id="UP000032430">
    <property type="component" value="Chromosome I"/>
</dbReference>
<feature type="transmembrane region" description="Helical" evidence="1">
    <location>
        <begin position="26"/>
        <end position="43"/>
    </location>
</feature>